<dbReference type="PANTHER" id="PTHR43236">
    <property type="entry name" value="ANTITOXIN HIGA1"/>
    <property type="match status" value="1"/>
</dbReference>
<dbReference type="RefSeq" id="WP_246972136.1">
    <property type="nucleotide sequence ID" value="NZ_JAKGAN010000004.1"/>
</dbReference>
<dbReference type="Gene3D" id="1.10.10.2910">
    <property type="match status" value="1"/>
</dbReference>
<gene>
    <name evidence="3" type="ORF">ACFO0U_03240</name>
</gene>
<evidence type="ECO:0000256" key="1">
    <source>
        <dbReference type="ARBA" id="ARBA00007227"/>
    </source>
</evidence>
<organism evidence="3 4">
    <name type="scientific">Chromohalobacter sarecensis</name>
    <dbReference type="NCBI Taxonomy" id="245294"/>
    <lineage>
        <taxon>Bacteria</taxon>
        <taxon>Pseudomonadati</taxon>
        <taxon>Pseudomonadota</taxon>
        <taxon>Gammaproteobacteria</taxon>
        <taxon>Oceanospirillales</taxon>
        <taxon>Halomonadaceae</taxon>
        <taxon>Chromohalobacter</taxon>
    </lineage>
</organism>
<dbReference type="Proteomes" id="UP001596030">
    <property type="component" value="Unassembled WGS sequence"/>
</dbReference>
<dbReference type="PROSITE" id="PS50943">
    <property type="entry name" value="HTH_CROC1"/>
    <property type="match status" value="1"/>
</dbReference>
<dbReference type="EMBL" id="JBHSEU010000006">
    <property type="protein sequence ID" value="MFC4537802.1"/>
    <property type="molecule type" value="Genomic_DNA"/>
</dbReference>
<comment type="similarity">
    <text evidence="1">Belongs to the short-chain fatty acyl-CoA assimilation regulator (ScfR) family.</text>
</comment>
<proteinExistence type="inferred from homology"/>
<dbReference type="Pfam" id="PF06114">
    <property type="entry name" value="Peptidase_M78"/>
    <property type="match status" value="1"/>
</dbReference>
<feature type="domain" description="HTH cro/C1-type" evidence="2">
    <location>
        <begin position="35"/>
        <end position="86"/>
    </location>
</feature>
<dbReference type="InterPro" id="IPR001387">
    <property type="entry name" value="Cro/C1-type_HTH"/>
</dbReference>
<dbReference type="InterPro" id="IPR010359">
    <property type="entry name" value="IrrE_HExxH"/>
</dbReference>
<comment type="caution">
    <text evidence="3">The sequence shown here is derived from an EMBL/GenBank/DDBJ whole genome shotgun (WGS) entry which is preliminary data.</text>
</comment>
<name>A0ABV9CYJ0_9GAMM</name>
<reference evidence="4" key="1">
    <citation type="journal article" date="2019" name="Int. J. Syst. Evol. Microbiol.">
        <title>The Global Catalogue of Microorganisms (GCM) 10K type strain sequencing project: providing services to taxonomists for standard genome sequencing and annotation.</title>
        <authorList>
            <consortium name="The Broad Institute Genomics Platform"/>
            <consortium name="The Broad Institute Genome Sequencing Center for Infectious Disease"/>
            <person name="Wu L."/>
            <person name="Ma J."/>
        </authorList>
    </citation>
    <scope>NUCLEOTIDE SEQUENCE [LARGE SCALE GENOMIC DNA]</scope>
    <source>
        <strain evidence="4">CGMCC 1.12121</strain>
    </source>
</reference>
<evidence type="ECO:0000313" key="4">
    <source>
        <dbReference type="Proteomes" id="UP001596030"/>
    </source>
</evidence>
<dbReference type="InterPro" id="IPR052345">
    <property type="entry name" value="Rad_response_metalloprotease"/>
</dbReference>
<accession>A0ABV9CYJ0</accession>
<dbReference type="CDD" id="cd00093">
    <property type="entry name" value="HTH_XRE"/>
    <property type="match status" value="1"/>
</dbReference>
<evidence type="ECO:0000313" key="3">
    <source>
        <dbReference type="EMBL" id="MFC4537802.1"/>
    </source>
</evidence>
<dbReference type="SUPFAM" id="SSF47413">
    <property type="entry name" value="lambda repressor-like DNA-binding domains"/>
    <property type="match status" value="1"/>
</dbReference>
<keyword evidence="4" id="KW-1185">Reference proteome</keyword>
<sequence length="396" mass="45490">MALLDSVQDFLFLKVIHRQRYMTKANINIQMLTWARERSGIPMPEFARKCGVTIERLQAWEVGELPITFRQAMQFAAKAHVPFGYLFLTEPPEETLPIPDLRTVEGQGVTRPSAELLDLIKLMLQRQEWYRDYLKQHFAEPNPYVGRLSAADIVADMRTQLGVGDHPERGKWDDYYRDLTQRIEALGVLVMRQNNLGHHTRPLRVEEFRGFAIVDDYAPIVFVNHGDALGARLFTLIHELCHIWIGQSGISDGNANTHRQQEVLCNAVAAEFLVPKREFSSFWQHDLAHWQDNLPMLEAHFHVSTWALARRALTLNFISQAQYGRYIAEQQALYKMRERSGTPTYFQTKKAQISQRFSKAVVSEALSGQLMLREASALLGGVKPNKMERFAKELGI</sequence>
<protein>
    <submittedName>
        <fullName evidence="3">Helix-turn-helix domain-containing protein</fullName>
    </submittedName>
</protein>
<dbReference type="InterPro" id="IPR010982">
    <property type="entry name" value="Lambda_DNA-bd_dom_sf"/>
</dbReference>
<evidence type="ECO:0000259" key="2">
    <source>
        <dbReference type="PROSITE" id="PS50943"/>
    </source>
</evidence>
<dbReference type="PANTHER" id="PTHR43236:SF2">
    <property type="entry name" value="BLL0069 PROTEIN"/>
    <property type="match status" value="1"/>
</dbReference>